<reference evidence="4 5" key="1">
    <citation type="submission" date="2009-12" db="EMBL/GenBank/DDBJ databases">
        <title>The draft genome of Batrachochytrium dendrobatidis.</title>
        <authorList>
            <consortium name="US DOE Joint Genome Institute (JGI-PGF)"/>
            <person name="Kuo A."/>
            <person name="Salamov A."/>
            <person name="Schmutz J."/>
            <person name="Lucas S."/>
            <person name="Pitluck S."/>
            <person name="Rosenblum E."/>
            <person name="Stajich J."/>
            <person name="Eisen M."/>
            <person name="Grigoriev I.V."/>
        </authorList>
    </citation>
    <scope>NUCLEOTIDE SEQUENCE [LARGE SCALE GENOMIC DNA]</scope>
    <source>
        <strain evidence="5">JAM81 / FGSC 10211</strain>
    </source>
</reference>
<accession>F4P0N7</accession>
<dbReference type="InterPro" id="IPR002939">
    <property type="entry name" value="DnaJ_C"/>
</dbReference>
<dbReference type="GO" id="GO:0005829">
    <property type="term" value="C:cytosol"/>
    <property type="evidence" value="ECO:0000318"/>
    <property type="project" value="GO_Central"/>
</dbReference>
<dbReference type="PROSITE" id="PS00636">
    <property type="entry name" value="DNAJ_1"/>
    <property type="match status" value="1"/>
</dbReference>
<dbReference type="HOGENOM" id="CLU_017633_0_0_1"/>
<dbReference type="Gene3D" id="2.60.260.20">
    <property type="entry name" value="Urease metallochaperone UreE, N-terminal domain"/>
    <property type="match status" value="2"/>
</dbReference>
<evidence type="ECO:0000259" key="3">
    <source>
        <dbReference type="PROSITE" id="PS50076"/>
    </source>
</evidence>
<dbReference type="PANTHER" id="PTHR24078:SF553">
    <property type="entry name" value="DNAJ HOMOLOG SUBFAMILY B MEMBER 5"/>
    <property type="match status" value="1"/>
</dbReference>
<dbReference type="OMA" id="MPIRKEG"/>
<protein>
    <recommendedName>
        <fullName evidence="3">J domain-containing protein</fullName>
    </recommendedName>
</protein>
<dbReference type="Proteomes" id="UP000007241">
    <property type="component" value="Unassembled WGS sequence"/>
</dbReference>
<dbReference type="InterPro" id="IPR051339">
    <property type="entry name" value="DnaJ_subfamily_B"/>
</dbReference>
<evidence type="ECO:0000313" key="4">
    <source>
        <dbReference type="EMBL" id="EGF81313.1"/>
    </source>
</evidence>
<sequence>MGRDYYSILGVAKDCDEDALKKAYRKQALKWHPDRNPDNKELADSKFKEVSEAYEVLSDKQKRSIYDQFGEDGLKGSADAGAGAQGGFPGGFPAGFQSFQSGGFPGGATTFSFSTGPGGAGAGFRPFQPSNADDIFRQFFGGNSPFGSMGMDMDDDIGGMSRGGMPSGFFNMNDASGRGAHTSMRGQNSGRRPAAAVQRTLPVTLEDLYTGAEKRLKVTRKLIDGATARQISTEKILTVNIKPGWKAGTKIKFSGEGDEIPGTGGHQDIEFVVEEKSHAVFKRDGDNLRVTIHATLVEALCGFTRTLSHLDGKSFQVQGAMGNNPIQPGSEIRMPGMGMPISKTPGKKGDLIVTVLVSLPSTLNETQKRTLRQTLGSL</sequence>
<dbReference type="InterPro" id="IPR018253">
    <property type="entry name" value="DnaJ_domain_CS"/>
</dbReference>
<dbReference type="InterPro" id="IPR008971">
    <property type="entry name" value="HSP40/DnaJ_pept-bd"/>
</dbReference>
<dbReference type="SMART" id="SM00271">
    <property type="entry name" value="DnaJ"/>
    <property type="match status" value="1"/>
</dbReference>
<dbReference type="InParanoid" id="F4P0N7"/>
<dbReference type="PRINTS" id="PR00625">
    <property type="entry name" value="JDOMAIN"/>
</dbReference>
<dbReference type="InterPro" id="IPR001623">
    <property type="entry name" value="DnaJ_domain"/>
</dbReference>
<dbReference type="GeneID" id="18241231"/>
<evidence type="ECO:0000256" key="1">
    <source>
        <dbReference type="ARBA" id="ARBA00023186"/>
    </source>
</evidence>
<dbReference type="GO" id="GO:0051082">
    <property type="term" value="F:unfolded protein binding"/>
    <property type="evidence" value="ECO:0000318"/>
    <property type="project" value="GO_Central"/>
</dbReference>
<dbReference type="InterPro" id="IPR036869">
    <property type="entry name" value="J_dom_sf"/>
</dbReference>
<dbReference type="GO" id="GO:0006457">
    <property type="term" value="P:protein folding"/>
    <property type="evidence" value="ECO:0007669"/>
    <property type="project" value="InterPro"/>
</dbReference>
<dbReference type="SUPFAM" id="SSF46565">
    <property type="entry name" value="Chaperone J-domain"/>
    <property type="match status" value="1"/>
</dbReference>
<proteinExistence type="predicted"/>
<dbReference type="Pfam" id="PF01556">
    <property type="entry name" value="DnaJ_C"/>
    <property type="match status" value="1"/>
</dbReference>
<dbReference type="FunFam" id="2.60.260.20:FF:000013">
    <property type="entry name" value="DnaJ subfamily B member 11"/>
    <property type="match status" value="1"/>
</dbReference>
<dbReference type="FunCoup" id="F4P0N7">
    <property type="interactions" value="235"/>
</dbReference>
<dbReference type="GO" id="GO:0051087">
    <property type="term" value="F:protein-folding chaperone binding"/>
    <property type="evidence" value="ECO:0000318"/>
    <property type="project" value="GO_Central"/>
</dbReference>
<evidence type="ECO:0000256" key="2">
    <source>
        <dbReference type="SAM" id="MobiDB-lite"/>
    </source>
</evidence>
<organism evidence="4 5">
    <name type="scientific">Batrachochytrium dendrobatidis (strain JAM81 / FGSC 10211)</name>
    <name type="common">Frog chytrid fungus</name>
    <dbReference type="NCBI Taxonomy" id="684364"/>
    <lineage>
        <taxon>Eukaryota</taxon>
        <taxon>Fungi</taxon>
        <taxon>Fungi incertae sedis</taxon>
        <taxon>Chytridiomycota</taxon>
        <taxon>Chytridiomycota incertae sedis</taxon>
        <taxon>Chytridiomycetes</taxon>
        <taxon>Rhizophydiales</taxon>
        <taxon>Rhizophydiales incertae sedis</taxon>
        <taxon>Batrachochytrium</taxon>
    </lineage>
</organism>
<dbReference type="OrthoDB" id="10250354at2759"/>
<name>F4P0N7_BATDJ</name>
<dbReference type="PANTHER" id="PTHR24078">
    <property type="entry name" value="DNAJ HOMOLOG SUBFAMILY C MEMBER"/>
    <property type="match status" value="1"/>
</dbReference>
<dbReference type="FunFam" id="2.60.260.20:FF:000002">
    <property type="entry name" value="Dnaj homolog subfamily b member"/>
    <property type="match status" value="1"/>
</dbReference>
<dbReference type="SUPFAM" id="SSF49493">
    <property type="entry name" value="HSP40/DnaJ peptide-binding domain"/>
    <property type="match status" value="2"/>
</dbReference>
<keyword evidence="1" id="KW-0143">Chaperone</keyword>
<feature type="domain" description="J" evidence="3">
    <location>
        <begin position="4"/>
        <end position="70"/>
    </location>
</feature>
<dbReference type="Pfam" id="PF00226">
    <property type="entry name" value="DnaJ"/>
    <property type="match status" value="1"/>
</dbReference>
<gene>
    <name evidence="4" type="ORF">BATDEDRAFT_36859</name>
</gene>
<dbReference type="EMBL" id="GL882882">
    <property type="protein sequence ID" value="EGF81313.1"/>
    <property type="molecule type" value="Genomic_DNA"/>
</dbReference>
<dbReference type="PROSITE" id="PS50076">
    <property type="entry name" value="DNAJ_2"/>
    <property type="match status" value="1"/>
</dbReference>
<evidence type="ECO:0000313" key="5">
    <source>
        <dbReference type="Proteomes" id="UP000007241"/>
    </source>
</evidence>
<keyword evidence="5" id="KW-1185">Reference proteome</keyword>
<dbReference type="CDD" id="cd10747">
    <property type="entry name" value="DnaJ_C"/>
    <property type="match status" value="1"/>
</dbReference>
<dbReference type="STRING" id="684364.F4P0N7"/>
<dbReference type="CDD" id="cd06257">
    <property type="entry name" value="DnaJ"/>
    <property type="match status" value="1"/>
</dbReference>
<dbReference type="GO" id="GO:0006413">
    <property type="term" value="P:translational initiation"/>
    <property type="evidence" value="ECO:0000318"/>
    <property type="project" value="GO_Central"/>
</dbReference>
<dbReference type="Gene3D" id="1.10.287.110">
    <property type="entry name" value="DnaJ domain"/>
    <property type="match status" value="1"/>
</dbReference>
<feature type="region of interest" description="Disordered" evidence="2">
    <location>
        <begin position="107"/>
        <end position="127"/>
    </location>
</feature>
<dbReference type="RefSeq" id="XP_006678074.1">
    <property type="nucleotide sequence ID" value="XM_006678011.1"/>
</dbReference>
<dbReference type="AlphaFoldDB" id="F4P0N7"/>